<dbReference type="FunCoup" id="D8SIW7">
    <property type="interactions" value="695"/>
</dbReference>
<proteinExistence type="predicted"/>
<dbReference type="InParanoid" id="D8SIW7"/>
<organism evidence="2">
    <name type="scientific">Selaginella moellendorffii</name>
    <name type="common">Spikemoss</name>
    <dbReference type="NCBI Taxonomy" id="88036"/>
    <lineage>
        <taxon>Eukaryota</taxon>
        <taxon>Viridiplantae</taxon>
        <taxon>Streptophyta</taxon>
        <taxon>Embryophyta</taxon>
        <taxon>Tracheophyta</taxon>
        <taxon>Lycopodiopsida</taxon>
        <taxon>Selaginellales</taxon>
        <taxon>Selaginellaceae</taxon>
        <taxon>Selaginella</taxon>
    </lineage>
</organism>
<evidence type="ECO:0000313" key="1">
    <source>
        <dbReference type="EMBL" id="EFJ15696.1"/>
    </source>
</evidence>
<accession>D8SIW7</accession>
<dbReference type="Gramene" id="EFJ15696">
    <property type="protein sequence ID" value="EFJ15696"/>
    <property type="gene ID" value="SELMODRAFT_422584"/>
</dbReference>
<evidence type="ECO:0000313" key="2">
    <source>
        <dbReference type="Proteomes" id="UP000001514"/>
    </source>
</evidence>
<dbReference type="HOGENOM" id="CLU_636791_0_0_1"/>
<sequence length="431" mass="47265">MAAAPPPAVPTSLEIVLGSLDRGAAASAGEQSFLLLPLWNASHGGAESQEIGDVSLRKIAVLSGALASKVSNEEALVASIPKASKSKVLELLKHHLQNLRHFGSSSSSSSDGGLLFSGLVNDRVVQDQELRNLLKEKSRGISRRLVSTVLRWSVSVGFWDPVATLLECGLVSSNEDPEIIDRIVEDGNVPLVLLCVLSVRDIRPSQWLEILKLFLANSKKFAKFFQLQRQVWHELVSNHIQDAVRLRGEISADGNQTEEFLARKREELALNVAACVNLAVAFDRFTASELCLHIFLSADHDEAVLTAIVSEELDTSQVSILLRYLNKWLEVFSSKMIHAREMDQSLVPSLQTIIRWISTILEIRYASLVIARDLSEDLGETAGLVSSLLAVGGKMRSMEGVLQHLISRTALPGEKLGVQSSEHIIEYLEIS</sequence>
<dbReference type="Proteomes" id="UP000001514">
    <property type="component" value="Unassembled WGS sequence"/>
</dbReference>
<name>D8SIW7_SELML</name>
<reference evidence="1 2" key="1">
    <citation type="journal article" date="2011" name="Science">
        <title>The Selaginella genome identifies genetic changes associated with the evolution of vascular plants.</title>
        <authorList>
            <person name="Banks J.A."/>
            <person name="Nishiyama T."/>
            <person name="Hasebe M."/>
            <person name="Bowman J.L."/>
            <person name="Gribskov M."/>
            <person name="dePamphilis C."/>
            <person name="Albert V.A."/>
            <person name="Aono N."/>
            <person name="Aoyama T."/>
            <person name="Ambrose B.A."/>
            <person name="Ashton N.W."/>
            <person name="Axtell M.J."/>
            <person name="Barker E."/>
            <person name="Barker M.S."/>
            <person name="Bennetzen J.L."/>
            <person name="Bonawitz N.D."/>
            <person name="Chapple C."/>
            <person name="Cheng C."/>
            <person name="Correa L.G."/>
            <person name="Dacre M."/>
            <person name="DeBarry J."/>
            <person name="Dreyer I."/>
            <person name="Elias M."/>
            <person name="Engstrom E.M."/>
            <person name="Estelle M."/>
            <person name="Feng L."/>
            <person name="Finet C."/>
            <person name="Floyd S.K."/>
            <person name="Frommer W.B."/>
            <person name="Fujita T."/>
            <person name="Gramzow L."/>
            <person name="Gutensohn M."/>
            <person name="Harholt J."/>
            <person name="Hattori M."/>
            <person name="Heyl A."/>
            <person name="Hirai T."/>
            <person name="Hiwatashi Y."/>
            <person name="Ishikawa M."/>
            <person name="Iwata M."/>
            <person name="Karol K.G."/>
            <person name="Koehler B."/>
            <person name="Kolukisaoglu U."/>
            <person name="Kubo M."/>
            <person name="Kurata T."/>
            <person name="Lalonde S."/>
            <person name="Li K."/>
            <person name="Li Y."/>
            <person name="Litt A."/>
            <person name="Lyons E."/>
            <person name="Manning G."/>
            <person name="Maruyama T."/>
            <person name="Michael T.P."/>
            <person name="Mikami K."/>
            <person name="Miyazaki S."/>
            <person name="Morinaga S."/>
            <person name="Murata T."/>
            <person name="Mueller-Roeber B."/>
            <person name="Nelson D.R."/>
            <person name="Obara M."/>
            <person name="Oguri Y."/>
            <person name="Olmstead R.G."/>
            <person name="Onodera N."/>
            <person name="Petersen B.L."/>
            <person name="Pils B."/>
            <person name="Prigge M."/>
            <person name="Rensing S.A."/>
            <person name="Riano-Pachon D.M."/>
            <person name="Roberts A.W."/>
            <person name="Sato Y."/>
            <person name="Scheller H.V."/>
            <person name="Schulz B."/>
            <person name="Schulz C."/>
            <person name="Shakirov E.V."/>
            <person name="Shibagaki N."/>
            <person name="Shinohara N."/>
            <person name="Shippen D.E."/>
            <person name="Soerensen I."/>
            <person name="Sotooka R."/>
            <person name="Sugimoto N."/>
            <person name="Sugita M."/>
            <person name="Sumikawa N."/>
            <person name="Tanurdzic M."/>
            <person name="Theissen G."/>
            <person name="Ulvskov P."/>
            <person name="Wakazuki S."/>
            <person name="Weng J.K."/>
            <person name="Willats W.W."/>
            <person name="Wipf D."/>
            <person name="Wolf P.G."/>
            <person name="Yang L."/>
            <person name="Zimmer A.D."/>
            <person name="Zhu Q."/>
            <person name="Mitros T."/>
            <person name="Hellsten U."/>
            <person name="Loque D."/>
            <person name="Otillar R."/>
            <person name="Salamov A."/>
            <person name="Schmutz J."/>
            <person name="Shapiro H."/>
            <person name="Lindquist E."/>
            <person name="Lucas S."/>
            <person name="Rokhsar D."/>
            <person name="Grigoriev I.V."/>
        </authorList>
    </citation>
    <scope>NUCLEOTIDE SEQUENCE [LARGE SCALE GENOMIC DNA]</scope>
</reference>
<gene>
    <name evidence="1" type="ORF">SELMODRAFT_422584</name>
</gene>
<dbReference type="KEGG" id="smo:SELMODRAFT_422584"/>
<keyword evidence="2" id="KW-1185">Reference proteome</keyword>
<protein>
    <submittedName>
        <fullName evidence="1">Uncharacterized protein</fullName>
    </submittedName>
</protein>
<dbReference type="EMBL" id="GL377622">
    <property type="protein sequence ID" value="EFJ15696.1"/>
    <property type="molecule type" value="Genomic_DNA"/>
</dbReference>
<dbReference type="PANTHER" id="PTHR37181:SF1">
    <property type="entry name" value="F6A14.6 PROTEIN"/>
    <property type="match status" value="1"/>
</dbReference>
<dbReference type="PANTHER" id="PTHR37181">
    <property type="entry name" value="F6A14.6 PROTEIN"/>
    <property type="match status" value="1"/>
</dbReference>
<dbReference type="eggNOG" id="ENOG502QW45">
    <property type="taxonomic scope" value="Eukaryota"/>
</dbReference>
<dbReference type="AlphaFoldDB" id="D8SIW7"/>
<dbReference type="OMA" id="CPPKDSY"/>